<accession>A0A2T9YB59</accession>
<evidence type="ECO:0000259" key="7">
    <source>
        <dbReference type="PROSITE" id="PS50076"/>
    </source>
</evidence>
<name>A0A2T9YB59_9FUNG</name>
<organism evidence="9 10">
    <name type="scientific">Furculomyces boomerangus</name>
    <dbReference type="NCBI Taxonomy" id="61424"/>
    <lineage>
        <taxon>Eukaryota</taxon>
        <taxon>Fungi</taxon>
        <taxon>Fungi incertae sedis</taxon>
        <taxon>Zoopagomycota</taxon>
        <taxon>Kickxellomycotina</taxon>
        <taxon>Harpellomycetes</taxon>
        <taxon>Harpellales</taxon>
        <taxon>Harpellaceae</taxon>
        <taxon>Furculomyces</taxon>
    </lineage>
</organism>
<dbReference type="AlphaFoldDB" id="A0A2T9YB59"/>
<dbReference type="InterPro" id="IPR001623">
    <property type="entry name" value="DnaJ_domain"/>
</dbReference>
<proteinExistence type="inferred from homology"/>
<dbReference type="Pfam" id="PF05207">
    <property type="entry name" value="Zn_ribbon_CSL"/>
    <property type="match status" value="1"/>
</dbReference>
<evidence type="ECO:0000256" key="1">
    <source>
        <dbReference type="ARBA" id="ARBA00003474"/>
    </source>
</evidence>
<dbReference type="Gene3D" id="3.10.660.10">
    <property type="entry name" value="DPH Zinc finger"/>
    <property type="match status" value="1"/>
</dbReference>
<dbReference type="PROSITE" id="PS50076">
    <property type="entry name" value="DNAJ_2"/>
    <property type="match status" value="1"/>
</dbReference>
<keyword evidence="10" id="KW-1185">Reference proteome</keyword>
<evidence type="ECO:0000256" key="2">
    <source>
        <dbReference type="ARBA" id="ARBA00006169"/>
    </source>
</evidence>
<comment type="function">
    <text evidence="1">Required for the first step of diphthamide biosynthesis, the transfer of 3-amino-3-carboxypropyl from S-adenosyl-L-methionine to a histidine residue. Diphthamide is a post-translational modification of histidine which occurs in elongation factor 2.</text>
</comment>
<evidence type="ECO:0000313" key="9">
    <source>
        <dbReference type="EMBL" id="PVU89549.1"/>
    </source>
</evidence>
<dbReference type="PRINTS" id="PR00625">
    <property type="entry name" value="JDOMAIN"/>
</dbReference>
<keyword evidence="4" id="KW-0479">Metal-binding</keyword>
<dbReference type="PROSITE" id="PS51074">
    <property type="entry name" value="DPH_MB"/>
    <property type="match status" value="1"/>
</dbReference>
<feature type="domain" description="DPH-type MB" evidence="8">
    <location>
        <begin position="81"/>
        <end position="137"/>
    </location>
</feature>
<comment type="caution">
    <text evidence="9">The sequence shown here is derived from an EMBL/GenBank/DDBJ whole genome shotgun (WGS) entry which is preliminary data.</text>
</comment>
<dbReference type="OrthoDB" id="445556at2759"/>
<dbReference type="PANTHER" id="PTHR45255">
    <property type="entry name" value="DNAJ HOMOLOG SUBFAMILY C MEMBER 24"/>
    <property type="match status" value="1"/>
</dbReference>
<dbReference type="GO" id="GO:0001671">
    <property type="term" value="F:ATPase activator activity"/>
    <property type="evidence" value="ECO:0007669"/>
    <property type="project" value="TreeGrafter"/>
</dbReference>
<evidence type="ECO:0000256" key="4">
    <source>
        <dbReference type="ARBA" id="ARBA00022723"/>
    </source>
</evidence>
<evidence type="ECO:0000256" key="3">
    <source>
        <dbReference type="ARBA" id="ARBA00021797"/>
    </source>
</evidence>
<evidence type="ECO:0000256" key="6">
    <source>
        <dbReference type="ARBA" id="ARBA00023004"/>
    </source>
</evidence>
<dbReference type="InterPro" id="IPR036671">
    <property type="entry name" value="DPH_MB_sf"/>
</dbReference>
<dbReference type="Pfam" id="PF00226">
    <property type="entry name" value="DnaJ"/>
    <property type="match status" value="1"/>
</dbReference>
<dbReference type="SMART" id="SM00271">
    <property type="entry name" value="DnaJ"/>
    <property type="match status" value="1"/>
</dbReference>
<evidence type="ECO:0000256" key="5">
    <source>
        <dbReference type="ARBA" id="ARBA00022833"/>
    </source>
</evidence>
<dbReference type="SUPFAM" id="SSF144217">
    <property type="entry name" value="CSL zinc finger"/>
    <property type="match status" value="1"/>
</dbReference>
<dbReference type="EMBL" id="MBFT01000535">
    <property type="protein sequence ID" value="PVU89549.1"/>
    <property type="molecule type" value="Genomic_DNA"/>
</dbReference>
<dbReference type="SUPFAM" id="SSF46565">
    <property type="entry name" value="Chaperone J-domain"/>
    <property type="match status" value="1"/>
</dbReference>
<dbReference type="InterPro" id="IPR007872">
    <property type="entry name" value="DPH_MB_dom"/>
</dbReference>
<evidence type="ECO:0000259" key="8">
    <source>
        <dbReference type="PROSITE" id="PS51074"/>
    </source>
</evidence>
<sequence length="140" mass="16317">MQNGQIDHYKTLGVDRLATFEEIKNRYRQLVLQLHPDKSQNLDTSAYEQVSNAWKVLKDANSRLRYDNEILNKGVKEDGIINENVDLEEMEFNQDTLDYTYGCRCSGNYIINEEDLERGVDIVGCDMCSLKIRVLYELNE</sequence>
<feature type="domain" description="J" evidence="7">
    <location>
        <begin position="7"/>
        <end position="70"/>
    </location>
</feature>
<dbReference type="InterPro" id="IPR036869">
    <property type="entry name" value="J_dom_sf"/>
</dbReference>
<dbReference type="STRING" id="61424.A0A2T9YB59"/>
<dbReference type="Gene3D" id="1.10.287.110">
    <property type="entry name" value="DnaJ domain"/>
    <property type="match status" value="1"/>
</dbReference>
<dbReference type="CDD" id="cd06257">
    <property type="entry name" value="DnaJ"/>
    <property type="match status" value="1"/>
</dbReference>
<evidence type="ECO:0000313" key="10">
    <source>
        <dbReference type="Proteomes" id="UP000245699"/>
    </source>
</evidence>
<dbReference type="GO" id="GO:0008198">
    <property type="term" value="F:ferrous iron binding"/>
    <property type="evidence" value="ECO:0007669"/>
    <property type="project" value="TreeGrafter"/>
</dbReference>
<dbReference type="PANTHER" id="PTHR45255:SF1">
    <property type="entry name" value="DNAJ HOMOLOG SUBFAMILY C MEMBER 24"/>
    <property type="match status" value="1"/>
</dbReference>
<comment type="similarity">
    <text evidence="2">Belongs to the DPH4 family.</text>
</comment>
<dbReference type="Proteomes" id="UP000245699">
    <property type="component" value="Unassembled WGS sequence"/>
</dbReference>
<gene>
    <name evidence="9" type="ORF">BB559_005055</name>
</gene>
<protein>
    <recommendedName>
        <fullName evidence="3">Diphthamide biosynthesis protein 4</fullName>
    </recommendedName>
</protein>
<keyword evidence="5" id="KW-0862">Zinc</keyword>
<keyword evidence="6" id="KW-0408">Iron</keyword>
<reference evidence="9 10" key="1">
    <citation type="journal article" date="2018" name="MBio">
        <title>Comparative Genomics Reveals the Core Gene Toolbox for the Fungus-Insect Symbiosis.</title>
        <authorList>
            <person name="Wang Y."/>
            <person name="Stata M."/>
            <person name="Wang W."/>
            <person name="Stajich J.E."/>
            <person name="White M.M."/>
            <person name="Moncalvo J.M."/>
        </authorList>
    </citation>
    <scope>NUCLEOTIDE SEQUENCE [LARGE SCALE GENOMIC DNA]</scope>
    <source>
        <strain evidence="9 10">AUS-77-4</strain>
    </source>
</reference>